<evidence type="ECO:0000313" key="2">
    <source>
        <dbReference type="Proteomes" id="UP000197153"/>
    </source>
</evidence>
<protein>
    <recommendedName>
        <fullName evidence="3">DUF1993 domain-containing protein</fullName>
    </recommendedName>
</protein>
<dbReference type="InterPro" id="IPR034660">
    <property type="entry name" value="DinB/YfiT-like"/>
</dbReference>
<accession>A0A248JX54</accession>
<name>A0A248JX54_9PROT</name>
<dbReference type="PANTHER" id="PTHR36922">
    <property type="entry name" value="BLL2446 PROTEIN"/>
    <property type="match status" value="1"/>
</dbReference>
<dbReference type="InterPro" id="IPR018531">
    <property type="entry name" value="DUF1993"/>
</dbReference>
<reference evidence="1 2" key="1">
    <citation type="submission" date="2017-06" db="EMBL/GenBank/DDBJ databases">
        <title>Complete genome sequence of Nitrospirillum amazonense strain CBAmC, an endophytic nitrogen-fixing and plant growth-promoting bacterium, isolated from sugarcane.</title>
        <authorList>
            <person name="Schwab S."/>
            <person name="dos Santos Teixeira K.R."/>
            <person name="Simoes Araujo J.L."/>
            <person name="Soares Vidal M."/>
            <person name="Borges de Freitas H.R."/>
            <person name="Rivello Crivelaro A.L."/>
            <person name="Bueno de Camargo Nunes A."/>
            <person name="dos Santos C.M."/>
            <person name="Palmeira da Silva Rosa D."/>
            <person name="da Silva Padilha D."/>
            <person name="da Silva E."/>
            <person name="Araujo Terra L."/>
            <person name="Soares Mendes V."/>
            <person name="Farinelli L."/>
            <person name="Magalhaes Cruz L."/>
            <person name="Baldani J.I."/>
        </authorList>
    </citation>
    <scope>NUCLEOTIDE SEQUENCE [LARGE SCALE GENOMIC DNA]</scope>
    <source>
        <strain evidence="1 2">CBAmC</strain>
    </source>
</reference>
<dbReference type="Pfam" id="PF09351">
    <property type="entry name" value="DUF1993"/>
    <property type="match status" value="1"/>
</dbReference>
<organism evidence="1 2">
    <name type="scientific">Nitrospirillum viridazoti CBAmc</name>
    <dbReference type="NCBI Taxonomy" id="1441467"/>
    <lineage>
        <taxon>Bacteria</taxon>
        <taxon>Pseudomonadati</taxon>
        <taxon>Pseudomonadota</taxon>
        <taxon>Alphaproteobacteria</taxon>
        <taxon>Rhodospirillales</taxon>
        <taxon>Azospirillaceae</taxon>
        <taxon>Nitrospirillum</taxon>
        <taxon>Nitrospirillum viridazoti</taxon>
    </lineage>
</organism>
<evidence type="ECO:0008006" key="3">
    <source>
        <dbReference type="Google" id="ProtNLM"/>
    </source>
</evidence>
<gene>
    <name evidence="1" type="ORF">Y958_20960</name>
</gene>
<dbReference type="AlphaFoldDB" id="A0A248JX54"/>
<dbReference type="SUPFAM" id="SSF109854">
    <property type="entry name" value="DinB/YfiT-like putative metalloenzymes"/>
    <property type="match status" value="1"/>
</dbReference>
<dbReference type="Gene3D" id="1.20.120.450">
    <property type="entry name" value="dinb family like domain"/>
    <property type="match status" value="1"/>
</dbReference>
<dbReference type="EMBL" id="CP022111">
    <property type="protein sequence ID" value="ASG23297.1"/>
    <property type="molecule type" value="Genomic_DNA"/>
</dbReference>
<keyword evidence="2" id="KW-1185">Reference proteome</keyword>
<dbReference type="PANTHER" id="PTHR36922:SF1">
    <property type="entry name" value="DUF1993 DOMAIN-CONTAINING PROTEIN"/>
    <property type="match status" value="1"/>
</dbReference>
<proteinExistence type="predicted"/>
<evidence type="ECO:0000313" key="1">
    <source>
        <dbReference type="EMBL" id="ASG23297.1"/>
    </source>
</evidence>
<dbReference type="KEGG" id="nao:Y958_20960"/>
<sequence length="168" mass="18264">MSLSMYQASVPVFLRLLGNLSAILDKAAAHADAKKIDPAVFVNARLAPDMHPLARQIQIASDAAKGAAARLAGVEVPSFPDTETTFADLQARIAKTVDFLKGVTPAQIDGSEERTITLKIRGEDVHFPGQAFLLFFAIPNFFFHVTTAYDILRHNGVELGKMDFLGRP</sequence>
<dbReference type="Proteomes" id="UP000197153">
    <property type="component" value="Chromosome 2"/>
</dbReference>
<dbReference type="RefSeq" id="WP_088873806.1">
    <property type="nucleotide sequence ID" value="NZ_CP022111.1"/>
</dbReference>